<dbReference type="RefSeq" id="WP_209989330.1">
    <property type="nucleotide sequence ID" value="NZ_JAGINO010000028.1"/>
</dbReference>
<dbReference type="Gene3D" id="2.30.30.40">
    <property type="entry name" value="SH3 Domains"/>
    <property type="match status" value="1"/>
</dbReference>
<organism evidence="3 4">
    <name type="scientific">Azospirillum picis</name>
    <dbReference type="NCBI Taxonomy" id="488438"/>
    <lineage>
        <taxon>Bacteria</taxon>
        <taxon>Pseudomonadati</taxon>
        <taxon>Pseudomonadota</taxon>
        <taxon>Alphaproteobacteria</taxon>
        <taxon>Rhodospirillales</taxon>
        <taxon>Azospirillaceae</taxon>
        <taxon>Azospirillum</taxon>
    </lineage>
</organism>
<gene>
    <name evidence="3" type="ORF">QO018_005453</name>
</gene>
<comment type="caution">
    <text evidence="3">The sequence shown here is derived from an EMBL/GenBank/DDBJ whole genome shotgun (WGS) entry which is preliminary data.</text>
</comment>
<name>A0ABU0MT10_9PROT</name>
<evidence type="ECO:0000313" key="3">
    <source>
        <dbReference type="EMBL" id="MDQ0536556.1"/>
    </source>
</evidence>
<feature type="region of interest" description="Disordered" evidence="1">
    <location>
        <begin position="58"/>
        <end position="83"/>
    </location>
</feature>
<sequence length="566" mass="61228">MSVRFRKSIRLFPGVRLNLSGGRISTTIGVPGASLNLGLDGQAHVTLGIPGTGLSYRARISPPPQAPAHRVPAPRSPEPQPFRVREHGLPFDAPSQAEPLPGEIRSAAIRSLTSPNLIRLKTLVNEAADRRQSLQSTISSRRFSVGIAERRLAFAKTFIVRLFSRGRIARLEEEIETGRLEIEAAAKEMELTSIQLDFAFDGRVLRLFEELREAFNRLRRSARVWDVTTENATNRFTERTLASRAMTRTLVTFGTARTDIVKADWEALRFGNANGEDLYLYPGFVLLKERSGDFALVDIADMQIQAGAVRFHEEEGVPHDATVVGTTWKKTNKDGSPDRRFRDNYQIPIAHYGELTIQSRSGINEAYMFSNAGAAASFASAFATYQAALAATAGGVAAPSDDGVDCGAVETAFEVDADGDAPDRGPPFPVLDAVFLALLAIGAGAWFVGPRLWHDPAPVTALTAPAPMASETTVTPAALPPQGVVAASVPSPAAPAPKAVARETAEVRAQAANVRRDAGANAPVLRTARRGERFSVFSQKEDWLEIGDTQPAGWIHRSLVELPTAR</sequence>
<reference evidence="3 4" key="1">
    <citation type="submission" date="2023-07" db="EMBL/GenBank/DDBJ databases">
        <title>Genomic Encyclopedia of Type Strains, Phase IV (KMG-IV): sequencing the most valuable type-strain genomes for metagenomic binning, comparative biology and taxonomic classification.</title>
        <authorList>
            <person name="Goeker M."/>
        </authorList>
    </citation>
    <scope>NUCLEOTIDE SEQUENCE [LARGE SCALE GENOMIC DNA]</scope>
    <source>
        <strain evidence="3 4">DSM 19922</strain>
    </source>
</reference>
<dbReference type="SMART" id="SM00287">
    <property type="entry name" value="SH3b"/>
    <property type="match status" value="1"/>
</dbReference>
<dbReference type="Pfam" id="PF14020">
    <property type="entry name" value="DUF4236"/>
    <property type="match status" value="1"/>
</dbReference>
<dbReference type="InterPro" id="IPR003646">
    <property type="entry name" value="SH3-like_bac-type"/>
</dbReference>
<evidence type="ECO:0000313" key="4">
    <source>
        <dbReference type="Proteomes" id="UP001244552"/>
    </source>
</evidence>
<dbReference type="InterPro" id="IPR025330">
    <property type="entry name" value="DUF4236"/>
</dbReference>
<evidence type="ECO:0000256" key="1">
    <source>
        <dbReference type="SAM" id="MobiDB-lite"/>
    </source>
</evidence>
<protein>
    <recommendedName>
        <fullName evidence="2">SH3b domain-containing protein</fullName>
    </recommendedName>
</protein>
<evidence type="ECO:0000259" key="2">
    <source>
        <dbReference type="SMART" id="SM00287"/>
    </source>
</evidence>
<proteinExistence type="predicted"/>
<dbReference type="EMBL" id="JAUSVU010000028">
    <property type="protein sequence ID" value="MDQ0536556.1"/>
    <property type="molecule type" value="Genomic_DNA"/>
</dbReference>
<accession>A0ABU0MT10</accession>
<dbReference type="Proteomes" id="UP001244552">
    <property type="component" value="Unassembled WGS sequence"/>
</dbReference>
<feature type="domain" description="SH3b" evidence="2">
    <location>
        <begin position="502"/>
        <end position="563"/>
    </location>
</feature>
<dbReference type="Pfam" id="PF08239">
    <property type="entry name" value="SH3_3"/>
    <property type="match status" value="1"/>
</dbReference>
<keyword evidence="4" id="KW-1185">Reference proteome</keyword>